<dbReference type="EMBL" id="CP015103">
    <property type="protein sequence ID" value="ASJ08343.1"/>
    <property type="molecule type" value="Genomic_DNA"/>
</dbReference>
<dbReference type="AlphaFoldDB" id="A0A2Z2MVY2"/>
<organism evidence="2 3">
    <name type="scientific">Thermococcus siculi</name>
    <dbReference type="NCBI Taxonomy" id="72803"/>
    <lineage>
        <taxon>Archaea</taxon>
        <taxon>Methanobacteriati</taxon>
        <taxon>Methanobacteriota</taxon>
        <taxon>Thermococci</taxon>
        <taxon>Thermococcales</taxon>
        <taxon>Thermococcaceae</taxon>
        <taxon>Thermococcus</taxon>
    </lineage>
</organism>
<dbReference type="InterPro" id="IPR001296">
    <property type="entry name" value="Glyco_trans_1"/>
</dbReference>
<evidence type="ECO:0000313" key="3">
    <source>
        <dbReference type="Proteomes" id="UP000250125"/>
    </source>
</evidence>
<keyword evidence="2" id="KW-0808">Transferase</keyword>
<dbReference type="RefSeq" id="WP_088855582.1">
    <property type="nucleotide sequence ID" value="NZ_CP015103.1"/>
</dbReference>
<dbReference type="OrthoDB" id="132546at2157"/>
<protein>
    <submittedName>
        <fullName evidence="2">Glycosyl transferase family 1</fullName>
    </submittedName>
</protein>
<accession>A0A2Z2MVY2</accession>
<dbReference type="GO" id="GO:0016757">
    <property type="term" value="F:glycosyltransferase activity"/>
    <property type="evidence" value="ECO:0007669"/>
    <property type="project" value="InterPro"/>
</dbReference>
<dbReference type="InterPro" id="IPR050194">
    <property type="entry name" value="Glycosyltransferase_grp1"/>
</dbReference>
<evidence type="ECO:0000259" key="1">
    <source>
        <dbReference type="Pfam" id="PF00534"/>
    </source>
</evidence>
<sequence>MRIAFIYDALYPEVKGGVERRLYELGRRLARKHEVHWYTFGWWGDSKTLEREGMVLHNLGHPLELYRGNVRNPREALVFSWRILRHKVGQYDVVDCQEFPYLHAYPSKLKFSGSETFVITWHEYWGDYWEEYLPNGSGLGKLAESGLLKLTDNHLVVSRHTLGRLVEVRRGNFGLVPNGIDFDFIRSVDPHPGLDYDSVFVGRLIGHKNVELLLRALRLIVRDVPSFRIGIIGDGPQRAELETLARRLGVGDNVEFLGFLPRFEDVISVIKSSRVFAFPSLREGFGIAVIEANASGVPAVVVNAPMNASVDLIVEGKNGYISDGSPEDFAEKLLLAWENSSRMKRPSLSIAKKYDWDNIADKLERYYKGVADGS</sequence>
<reference evidence="2 3" key="1">
    <citation type="submission" date="2016-04" db="EMBL/GenBank/DDBJ databases">
        <title>Complete genome sequence of Thermococcus siculi type strain RG-20.</title>
        <authorList>
            <person name="Oger P.M."/>
        </authorList>
    </citation>
    <scope>NUCLEOTIDE SEQUENCE [LARGE SCALE GENOMIC DNA]</scope>
    <source>
        <strain evidence="2 3">RG-20</strain>
    </source>
</reference>
<evidence type="ECO:0000313" key="2">
    <source>
        <dbReference type="EMBL" id="ASJ08343.1"/>
    </source>
</evidence>
<proteinExistence type="predicted"/>
<dbReference type="KEGG" id="tsl:A3L11_03490"/>
<dbReference type="GeneID" id="33317271"/>
<dbReference type="Pfam" id="PF00534">
    <property type="entry name" value="Glycos_transf_1"/>
    <property type="match status" value="1"/>
</dbReference>
<dbReference type="PANTHER" id="PTHR45947">
    <property type="entry name" value="SULFOQUINOVOSYL TRANSFERASE SQD2"/>
    <property type="match status" value="1"/>
</dbReference>
<feature type="domain" description="Glycosyl transferase family 1" evidence="1">
    <location>
        <begin position="183"/>
        <end position="345"/>
    </location>
</feature>
<gene>
    <name evidence="2" type="ORF">A3L11_03490</name>
</gene>
<dbReference type="SUPFAM" id="SSF53756">
    <property type="entry name" value="UDP-Glycosyltransferase/glycogen phosphorylase"/>
    <property type="match status" value="1"/>
</dbReference>
<dbReference type="Proteomes" id="UP000250125">
    <property type="component" value="Chromosome"/>
</dbReference>
<name>A0A2Z2MVY2_9EURY</name>
<dbReference type="PANTHER" id="PTHR45947:SF3">
    <property type="entry name" value="SULFOQUINOVOSYL TRANSFERASE SQD2"/>
    <property type="match status" value="1"/>
</dbReference>
<keyword evidence="3" id="KW-1185">Reference proteome</keyword>
<dbReference type="CDD" id="cd03801">
    <property type="entry name" value="GT4_PimA-like"/>
    <property type="match status" value="1"/>
</dbReference>
<dbReference type="Gene3D" id="3.40.50.2000">
    <property type="entry name" value="Glycogen Phosphorylase B"/>
    <property type="match status" value="2"/>
</dbReference>